<dbReference type="InterPro" id="IPR036770">
    <property type="entry name" value="Ankyrin_rpt-contain_sf"/>
</dbReference>
<keyword evidence="2" id="KW-1185">Reference proteome</keyword>
<gene>
    <name evidence="1" type="ORF">KHLLAP_LOCUS7689</name>
</gene>
<reference evidence="1" key="1">
    <citation type="submission" date="2023-10" db="EMBL/GenBank/DDBJ databases">
        <authorList>
            <person name="Hackl T."/>
        </authorList>
    </citation>
    <scope>NUCLEOTIDE SEQUENCE</scope>
</reference>
<evidence type="ECO:0000313" key="2">
    <source>
        <dbReference type="Proteomes" id="UP001295740"/>
    </source>
</evidence>
<dbReference type="EMBL" id="CAUWAG010000010">
    <property type="protein sequence ID" value="CAJ2507221.1"/>
    <property type="molecule type" value="Genomic_DNA"/>
</dbReference>
<name>A0AAI8VLN2_9PEZI</name>
<organism evidence="1 2">
    <name type="scientific">Anthostomella pinea</name>
    <dbReference type="NCBI Taxonomy" id="933095"/>
    <lineage>
        <taxon>Eukaryota</taxon>
        <taxon>Fungi</taxon>
        <taxon>Dikarya</taxon>
        <taxon>Ascomycota</taxon>
        <taxon>Pezizomycotina</taxon>
        <taxon>Sordariomycetes</taxon>
        <taxon>Xylariomycetidae</taxon>
        <taxon>Xylariales</taxon>
        <taxon>Xylariaceae</taxon>
        <taxon>Anthostomella</taxon>
    </lineage>
</organism>
<dbReference type="SUPFAM" id="SSF48403">
    <property type="entry name" value="Ankyrin repeat"/>
    <property type="match status" value="1"/>
</dbReference>
<proteinExistence type="predicted"/>
<dbReference type="Proteomes" id="UP001295740">
    <property type="component" value="Unassembled WGS sequence"/>
</dbReference>
<accession>A0AAI8VLN2</accession>
<protein>
    <submittedName>
        <fullName evidence="1">Uu.00g084070.m01.CDS01</fullName>
    </submittedName>
</protein>
<comment type="caution">
    <text evidence="1">The sequence shown here is derived from an EMBL/GenBank/DDBJ whole genome shotgun (WGS) entry which is preliminary data.</text>
</comment>
<dbReference type="InterPro" id="IPR002110">
    <property type="entry name" value="Ankyrin_rpt"/>
</dbReference>
<sequence length="233" mass="27143">MEWSSLRDDEDTDSFEGALKLMLQSFSGDRASFFKPAWERLNCLWIDLVLQLEEIFSVKIHHPMTKSLVLPSSLIYAWWDCDLQSDTFVDFSFLWNWLHQHRRHMLNIDASGQLNWLRDRKSAVETFRRQPWSYFYEDIWGQSFYYVVRLSDTPRPGKTLASDLRWLPASIVPPHYPTGMTLLHYAAAVGSSTACRALESEDAKAHDIDGRLPIFYAARNGHLEVTRLLATRL</sequence>
<evidence type="ECO:0000313" key="1">
    <source>
        <dbReference type="EMBL" id="CAJ2507221.1"/>
    </source>
</evidence>
<dbReference type="AlphaFoldDB" id="A0AAI8VLN2"/>
<dbReference type="Pfam" id="PF12796">
    <property type="entry name" value="Ank_2"/>
    <property type="match status" value="1"/>
</dbReference>
<dbReference type="Gene3D" id="1.25.40.20">
    <property type="entry name" value="Ankyrin repeat-containing domain"/>
    <property type="match status" value="1"/>
</dbReference>